<keyword evidence="3" id="KW-1185">Reference proteome</keyword>
<feature type="region of interest" description="Disordered" evidence="1">
    <location>
        <begin position="97"/>
        <end position="120"/>
    </location>
</feature>
<sequence>MRGGTVSTRCGFGRMLMRRLQCPQPLQPRLGAARGHTYYTSARRGKCYCYLKKKYSKTLEGDCIDKPTVMLQYRPQTSHPRDTSTCPDPWERWTMNLPKMPNHATAPPRDRSQTHNHNPK</sequence>
<proteinExistence type="predicted"/>
<accession>A0A6A5USU4</accession>
<name>A0A6A5USU4_9PLEO</name>
<dbReference type="Proteomes" id="UP000800036">
    <property type="component" value="Unassembled WGS sequence"/>
</dbReference>
<evidence type="ECO:0000313" key="2">
    <source>
        <dbReference type="EMBL" id="KAF1964177.1"/>
    </source>
</evidence>
<dbReference type="EMBL" id="ML976801">
    <property type="protein sequence ID" value="KAF1964177.1"/>
    <property type="molecule type" value="Genomic_DNA"/>
</dbReference>
<evidence type="ECO:0000256" key="1">
    <source>
        <dbReference type="SAM" id="MobiDB-lite"/>
    </source>
</evidence>
<protein>
    <submittedName>
        <fullName evidence="2">Uncharacterized protein</fullName>
    </submittedName>
</protein>
<gene>
    <name evidence="2" type="ORF">BU23DRAFT_71557</name>
</gene>
<reference evidence="2" key="1">
    <citation type="journal article" date="2020" name="Stud. Mycol.">
        <title>101 Dothideomycetes genomes: a test case for predicting lifestyles and emergence of pathogens.</title>
        <authorList>
            <person name="Haridas S."/>
            <person name="Albert R."/>
            <person name="Binder M."/>
            <person name="Bloem J."/>
            <person name="Labutti K."/>
            <person name="Salamov A."/>
            <person name="Andreopoulos B."/>
            <person name="Baker S."/>
            <person name="Barry K."/>
            <person name="Bills G."/>
            <person name="Bluhm B."/>
            <person name="Cannon C."/>
            <person name="Castanera R."/>
            <person name="Culley D."/>
            <person name="Daum C."/>
            <person name="Ezra D."/>
            <person name="Gonzalez J."/>
            <person name="Henrissat B."/>
            <person name="Kuo A."/>
            <person name="Liang C."/>
            <person name="Lipzen A."/>
            <person name="Lutzoni F."/>
            <person name="Magnuson J."/>
            <person name="Mondo S."/>
            <person name="Nolan M."/>
            <person name="Ohm R."/>
            <person name="Pangilinan J."/>
            <person name="Park H.-J."/>
            <person name="Ramirez L."/>
            <person name="Alfaro M."/>
            <person name="Sun H."/>
            <person name="Tritt A."/>
            <person name="Yoshinaga Y."/>
            <person name="Zwiers L.-H."/>
            <person name="Turgeon B."/>
            <person name="Goodwin S."/>
            <person name="Spatafora J."/>
            <person name="Crous P."/>
            <person name="Grigoriev I."/>
        </authorList>
    </citation>
    <scope>NUCLEOTIDE SEQUENCE</scope>
    <source>
        <strain evidence="2">CBS 107.79</strain>
    </source>
</reference>
<dbReference type="AlphaFoldDB" id="A0A6A5USU4"/>
<evidence type="ECO:0000313" key="3">
    <source>
        <dbReference type="Proteomes" id="UP000800036"/>
    </source>
</evidence>
<organism evidence="2 3">
    <name type="scientific">Bimuria novae-zelandiae CBS 107.79</name>
    <dbReference type="NCBI Taxonomy" id="1447943"/>
    <lineage>
        <taxon>Eukaryota</taxon>
        <taxon>Fungi</taxon>
        <taxon>Dikarya</taxon>
        <taxon>Ascomycota</taxon>
        <taxon>Pezizomycotina</taxon>
        <taxon>Dothideomycetes</taxon>
        <taxon>Pleosporomycetidae</taxon>
        <taxon>Pleosporales</taxon>
        <taxon>Massarineae</taxon>
        <taxon>Didymosphaeriaceae</taxon>
        <taxon>Bimuria</taxon>
    </lineage>
</organism>